<name>A0A7X5UM24_9PSEU</name>
<dbReference type="AlphaFoldDB" id="A0A7X5UM24"/>
<dbReference type="Proteomes" id="UP000545493">
    <property type="component" value="Unassembled WGS sequence"/>
</dbReference>
<protein>
    <submittedName>
        <fullName evidence="1">Uncharacterized protein</fullName>
    </submittedName>
</protein>
<reference evidence="1 2" key="1">
    <citation type="submission" date="2020-03" db="EMBL/GenBank/DDBJ databases">
        <title>Sequencing the genomes of 1000 actinobacteria strains.</title>
        <authorList>
            <person name="Klenk H.-P."/>
        </authorList>
    </citation>
    <scope>NUCLEOTIDE SEQUENCE [LARGE SCALE GENOMIC DNA]</scope>
    <source>
        <strain evidence="1 2">DSM 45685</strain>
    </source>
</reference>
<comment type="caution">
    <text evidence="1">The sequence shown here is derived from an EMBL/GenBank/DDBJ whole genome shotgun (WGS) entry which is preliminary data.</text>
</comment>
<sequence>MSDSEPDAVVILGGLMDVEAARLDADSTAHLARGVVEPLRKSFDGRLVVLDPEHSAIDLGVPDITWCPDWYDVVPGWVMSHGQSDCVRISKIAGNTALNTAKRIGRSIILGRTRRLGKGTESRGYEGRIVSTLTGVEVGHLMIGKAARCMEEGSRHSCQQGFALVEVSDHDVAVEPIIIKHGQFVVRGAIYAAPPIRRGSRTPSEAGLK</sequence>
<evidence type="ECO:0000313" key="1">
    <source>
        <dbReference type="EMBL" id="NIJ10520.1"/>
    </source>
</evidence>
<proteinExistence type="predicted"/>
<evidence type="ECO:0000313" key="2">
    <source>
        <dbReference type="Proteomes" id="UP000545493"/>
    </source>
</evidence>
<dbReference type="EMBL" id="JAAOYM010000001">
    <property type="protein sequence ID" value="NIJ10520.1"/>
    <property type="molecule type" value="Genomic_DNA"/>
</dbReference>
<organism evidence="1 2">
    <name type="scientific">Saccharomonospora amisosensis</name>
    <dbReference type="NCBI Taxonomy" id="1128677"/>
    <lineage>
        <taxon>Bacteria</taxon>
        <taxon>Bacillati</taxon>
        <taxon>Actinomycetota</taxon>
        <taxon>Actinomycetes</taxon>
        <taxon>Pseudonocardiales</taxon>
        <taxon>Pseudonocardiaceae</taxon>
        <taxon>Saccharomonospora</taxon>
    </lineage>
</organism>
<keyword evidence="2" id="KW-1185">Reference proteome</keyword>
<accession>A0A7X5UM24</accession>
<gene>
    <name evidence="1" type="ORF">FHU38_000864</name>
</gene>